<dbReference type="InterPro" id="IPR022185">
    <property type="entry name" value="DUF3712"/>
</dbReference>
<dbReference type="EMBL" id="AZHE01000047">
    <property type="protein sequence ID" value="KHN93920.1"/>
    <property type="molecule type" value="Genomic_DNA"/>
</dbReference>
<keyword evidence="4" id="KW-1185">Reference proteome</keyword>
<name>A0A0B2WLM4_METAS</name>
<accession>A0A0B2WLM4</accession>
<dbReference type="AlphaFoldDB" id="A0A0B2WLM4"/>
<dbReference type="GO" id="GO:0000329">
    <property type="term" value="C:fungal-type vacuole membrane"/>
    <property type="evidence" value="ECO:0007669"/>
    <property type="project" value="InterPro"/>
</dbReference>
<evidence type="ECO:0000256" key="1">
    <source>
        <dbReference type="SAM" id="MobiDB-lite"/>
    </source>
</evidence>
<evidence type="ECO:0000313" key="4">
    <source>
        <dbReference type="Proteomes" id="UP000030816"/>
    </source>
</evidence>
<reference evidence="3 4" key="1">
    <citation type="journal article" date="2014" name="Proc. Natl. Acad. Sci. U.S.A.">
        <title>Trajectory and genomic determinants of fungal-pathogen speciation and host adaptation.</title>
        <authorList>
            <person name="Hu X."/>
            <person name="Xiao G."/>
            <person name="Zheng P."/>
            <person name="Shang Y."/>
            <person name="Su Y."/>
            <person name="Zhang X."/>
            <person name="Liu X."/>
            <person name="Zhan S."/>
            <person name="St Leger R.J."/>
            <person name="Wang C."/>
        </authorList>
    </citation>
    <scope>NUCLEOTIDE SEQUENCE [LARGE SCALE GENOMIC DNA]</scope>
    <source>
        <strain evidence="3 4">ARSEF 1941</strain>
    </source>
</reference>
<keyword evidence="2" id="KW-0472">Membrane</keyword>
<sequence length="450" mass="49121">MAAFGSRQDVAHREPGMPPATARGARGDGEDVVDGRSDIASSTDHIGEKAAGPRLTKRQKVRRHCGRFWLWYLIASIIFLAILLPILFKFIIPAIIQAIVGGQGLPITDGRLDCVSGTQMKLAINTSINTPLPARMTELPLWLYNKDTKPFSPWARLNITGQRLKGDTKIVVKDQLVTISNQSEFVNWVSHIFDEENVDLSFRGNTAVFLGKIEANTHLDKSVQLPGLRKLSGLSIEDLKVMLPPDRNGNNIKGTVKIPNYGLLVMNFGNMTFNILSGDLKIGQITLYNVLLNKGNTTVGFDGQVYLDTVIKNIGPVLASQSNALNRGQVDLNVTGNQVVMNGEHITYIEQLLGSRRLTTSISVVKLLSDVLSGFMGGGGGSSIVDAVGDIFGNNTFIQNVVDHWNTTKAGGSSTKNGKNGSILAKRNEAKEALMWNMLKMGLRMKLNQR</sequence>
<evidence type="ECO:0000256" key="2">
    <source>
        <dbReference type="SAM" id="Phobius"/>
    </source>
</evidence>
<comment type="caution">
    <text evidence="3">The sequence shown here is derived from an EMBL/GenBank/DDBJ whole genome shotgun (WGS) entry which is preliminary data.</text>
</comment>
<dbReference type="Pfam" id="PF12505">
    <property type="entry name" value="DUF3712"/>
    <property type="match status" value="1"/>
</dbReference>
<feature type="transmembrane region" description="Helical" evidence="2">
    <location>
        <begin position="68"/>
        <end position="88"/>
    </location>
</feature>
<protein>
    <submittedName>
        <fullName evidence="3">Uncharacterized protein</fullName>
    </submittedName>
</protein>
<evidence type="ECO:0000313" key="3">
    <source>
        <dbReference type="EMBL" id="KHN93920.1"/>
    </source>
</evidence>
<organism evidence="3 4">
    <name type="scientific">Metarhizium album (strain ARSEF 1941)</name>
    <dbReference type="NCBI Taxonomy" id="1081103"/>
    <lineage>
        <taxon>Eukaryota</taxon>
        <taxon>Fungi</taxon>
        <taxon>Dikarya</taxon>
        <taxon>Ascomycota</taxon>
        <taxon>Pezizomycotina</taxon>
        <taxon>Sordariomycetes</taxon>
        <taxon>Hypocreomycetidae</taxon>
        <taxon>Hypocreales</taxon>
        <taxon>Clavicipitaceae</taxon>
        <taxon>Metarhizium</taxon>
    </lineage>
</organism>
<dbReference type="OrthoDB" id="10039566at2759"/>
<dbReference type="InterPro" id="IPR046368">
    <property type="entry name" value="Tag1"/>
</dbReference>
<dbReference type="PANTHER" id="PTHR35895">
    <property type="entry name" value="CHROMOSOME 16, WHOLE GENOME SHOTGUN SEQUENCE"/>
    <property type="match status" value="1"/>
</dbReference>
<proteinExistence type="predicted"/>
<dbReference type="RefSeq" id="XP_040674986.1">
    <property type="nucleotide sequence ID" value="XM_040827025.1"/>
</dbReference>
<dbReference type="HOGENOM" id="CLU_035244_0_0_1"/>
<dbReference type="Proteomes" id="UP000030816">
    <property type="component" value="Unassembled WGS sequence"/>
</dbReference>
<gene>
    <name evidence="3" type="ORF">MAM_08227</name>
</gene>
<keyword evidence="2" id="KW-1133">Transmembrane helix</keyword>
<feature type="region of interest" description="Disordered" evidence="1">
    <location>
        <begin position="1"/>
        <end position="38"/>
    </location>
</feature>
<feature type="compositionally biased region" description="Basic and acidic residues" evidence="1">
    <location>
        <begin position="25"/>
        <end position="37"/>
    </location>
</feature>
<keyword evidence="2" id="KW-0812">Transmembrane</keyword>
<dbReference type="PANTHER" id="PTHR35895:SF2">
    <property type="match status" value="1"/>
</dbReference>
<dbReference type="GeneID" id="63742682"/>